<evidence type="ECO:0000313" key="4">
    <source>
        <dbReference type="Proteomes" id="UP000007963"/>
    </source>
</evidence>
<dbReference type="VEuPathDB" id="FungiDB:ATEG_07238"/>
<dbReference type="STRING" id="341663.Q0CGF4"/>
<dbReference type="EMBL" id="CH476603">
    <property type="protein sequence ID" value="EAU32622.1"/>
    <property type="molecule type" value="Genomic_DNA"/>
</dbReference>
<dbReference type="PRINTS" id="PR00891">
    <property type="entry name" value="RABGDIREP"/>
</dbReference>
<dbReference type="Proteomes" id="UP000007963">
    <property type="component" value="Unassembled WGS sequence"/>
</dbReference>
<name>Q0CGF4_ASPTN</name>
<dbReference type="AlphaFoldDB" id="Q0CGF4"/>
<evidence type="ECO:0000256" key="1">
    <source>
        <dbReference type="ARBA" id="ARBA00005593"/>
    </source>
</evidence>
<dbReference type="RefSeq" id="XP_001209924.1">
    <property type="nucleotide sequence ID" value="XM_001209924.1"/>
</dbReference>
<accession>Q0CGF4</accession>
<dbReference type="InterPro" id="IPR018203">
    <property type="entry name" value="GDP_dissociation_inhibitor"/>
</dbReference>
<dbReference type="SUPFAM" id="SSF51905">
    <property type="entry name" value="FAD/NAD(P)-binding domain"/>
    <property type="match status" value="1"/>
</dbReference>
<dbReference type="InterPro" id="IPR036188">
    <property type="entry name" value="FAD/NAD-bd_sf"/>
</dbReference>
<dbReference type="Gene3D" id="1.10.405.10">
    <property type="entry name" value="Guanine Nucleotide Dissociation Inhibitor, domain 1"/>
    <property type="match status" value="1"/>
</dbReference>
<reference evidence="4" key="1">
    <citation type="submission" date="2005-09" db="EMBL/GenBank/DDBJ databases">
        <title>Annotation of the Aspergillus terreus NIH2624 genome.</title>
        <authorList>
            <person name="Birren B.W."/>
            <person name="Lander E.S."/>
            <person name="Galagan J.E."/>
            <person name="Nusbaum C."/>
            <person name="Devon K."/>
            <person name="Henn M."/>
            <person name="Ma L.-J."/>
            <person name="Jaffe D.B."/>
            <person name="Butler J."/>
            <person name="Alvarez P."/>
            <person name="Gnerre S."/>
            <person name="Grabherr M."/>
            <person name="Kleber M."/>
            <person name="Mauceli E.W."/>
            <person name="Brockman W."/>
            <person name="Rounsley S."/>
            <person name="Young S.K."/>
            <person name="LaButti K."/>
            <person name="Pushparaj V."/>
            <person name="DeCaprio D."/>
            <person name="Crawford M."/>
            <person name="Koehrsen M."/>
            <person name="Engels R."/>
            <person name="Montgomery P."/>
            <person name="Pearson M."/>
            <person name="Howarth C."/>
            <person name="Larson L."/>
            <person name="Luoma S."/>
            <person name="White J."/>
            <person name="Alvarado L."/>
            <person name="Kodira C.D."/>
            <person name="Zeng Q."/>
            <person name="Oleary S."/>
            <person name="Yandava C."/>
            <person name="Denning D.W."/>
            <person name="Nierman W.C."/>
            <person name="Milne T."/>
            <person name="Madden K."/>
        </authorList>
    </citation>
    <scope>NUCLEOTIDE SEQUENCE [LARGE SCALE GENOMIC DNA]</scope>
    <source>
        <strain evidence="4">NIH 2624 / FGSC A1156</strain>
    </source>
</reference>
<dbReference type="GeneID" id="4319050"/>
<dbReference type="HOGENOM" id="CLU_021695_3_1_1"/>
<dbReference type="eggNOG" id="KOG1439">
    <property type="taxonomic scope" value="Eukaryota"/>
</dbReference>
<dbReference type="PANTHER" id="PTHR11787">
    <property type="entry name" value="RAB GDP-DISSOCIATION INHIBITOR"/>
    <property type="match status" value="1"/>
</dbReference>
<dbReference type="SUPFAM" id="SSF54373">
    <property type="entry name" value="FAD-linked reductases, C-terminal domain"/>
    <property type="match status" value="1"/>
</dbReference>
<organism evidence="3 4">
    <name type="scientific">Aspergillus terreus (strain NIH 2624 / FGSC A1156)</name>
    <dbReference type="NCBI Taxonomy" id="341663"/>
    <lineage>
        <taxon>Eukaryota</taxon>
        <taxon>Fungi</taxon>
        <taxon>Dikarya</taxon>
        <taxon>Ascomycota</taxon>
        <taxon>Pezizomycotina</taxon>
        <taxon>Eurotiomycetes</taxon>
        <taxon>Eurotiomycetidae</taxon>
        <taxon>Eurotiales</taxon>
        <taxon>Aspergillaceae</taxon>
        <taxon>Aspergillus</taxon>
        <taxon>Aspergillus subgen. Circumdati</taxon>
    </lineage>
</organism>
<dbReference type="GO" id="GO:0005634">
    <property type="term" value="C:nucleus"/>
    <property type="evidence" value="ECO:0007669"/>
    <property type="project" value="TreeGrafter"/>
</dbReference>
<dbReference type="GO" id="GO:0016192">
    <property type="term" value="P:vesicle-mediated transport"/>
    <property type="evidence" value="ECO:0007669"/>
    <property type="project" value="TreeGrafter"/>
</dbReference>
<dbReference type="GO" id="GO:0005968">
    <property type="term" value="C:Rab-protein geranylgeranyltransferase complex"/>
    <property type="evidence" value="ECO:0007669"/>
    <property type="project" value="TreeGrafter"/>
</dbReference>
<dbReference type="Pfam" id="PF00996">
    <property type="entry name" value="GDI"/>
    <property type="match status" value="1"/>
</dbReference>
<dbReference type="Gene3D" id="3.30.519.10">
    <property type="entry name" value="Guanine Nucleotide Dissociation Inhibitor, domain 2"/>
    <property type="match status" value="1"/>
</dbReference>
<gene>
    <name evidence="3" type="ORF">ATEG_07238</name>
</gene>
<evidence type="ECO:0000313" key="3">
    <source>
        <dbReference type="EMBL" id="EAU32622.1"/>
    </source>
</evidence>
<protein>
    <recommendedName>
        <fullName evidence="2">Rab proteins geranylgeranyltransferase</fullName>
    </recommendedName>
</protein>
<dbReference type="InterPro" id="IPR017230">
    <property type="entry name" value="Mrs6"/>
</dbReference>
<evidence type="ECO:0000256" key="2">
    <source>
        <dbReference type="PIRNR" id="PIRNR037514"/>
    </source>
</evidence>
<comment type="similarity">
    <text evidence="1 2">Belongs to the Rab GDI family.</text>
</comment>
<dbReference type="PIRSF" id="PIRSF037514">
    <property type="entry name" value="Rab_ger_ger_transf_A_fun"/>
    <property type="match status" value="1"/>
</dbReference>
<dbReference type="OrthoDB" id="1923006at2759"/>
<dbReference type="Gene3D" id="3.50.50.60">
    <property type="entry name" value="FAD/NAD(P)-binding domain"/>
    <property type="match status" value="1"/>
</dbReference>
<dbReference type="GO" id="GO:0005092">
    <property type="term" value="F:GDP-dissociation inhibitor activity"/>
    <property type="evidence" value="ECO:0007669"/>
    <property type="project" value="UniProtKB-UniRule"/>
</dbReference>
<proteinExistence type="inferred from homology"/>
<dbReference type="GO" id="GO:0005829">
    <property type="term" value="C:cytosol"/>
    <property type="evidence" value="ECO:0007669"/>
    <property type="project" value="TreeGrafter"/>
</dbReference>
<dbReference type="OMA" id="HQYLEFQ"/>
<sequence length="510" mass="55210">MESLAETPWDVIISGTGLAQSLLALALSRSGKNVLHVDRNPYYGGSEAAFSLQEAEEWASKVNEEPEHFPFENATVYSPADNNRLSASRAYTLSLSPQLIYARSQLLPALISSKVYKQLEFLAIGSWWIHKPSDSAKDDDGAATRGRLYRVPSSREDIFADDLISVKSKRTLMRFLRSIGKPSQEDDTNPEDEVPGVPLSEYLVSKFHVPDELFDPLLSLSLSQSSHGQTSAAYAVPRIKRHLASIGVFGPGFGSLMAKWGGSSEISQVGCRALAVGGGIYVLGTGIKSIEAPTLGETDADALSEVRLTDDTTVRSRFVVGSNWELPAQDRPECQRISRSITIVSSPLESLFPVTAEGGPVPAGAVIVFPGNTLGQTDDAPPVYILVHSSETGECPLGQCVIYSSVSIPGPQGQSLIEQAIGKLLDSAADPEAKVLWALCYTQLGRSDETPSELTVLPHNILAFPPPSLDLAFDDSVLDTVKEAWRLVMGDETAGQEYMVFEDREHDDEE</sequence>
<dbReference type="PANTHER" id="PTHR11787:SF4">
    <property type="entry name" value="CHM, RAB ESCORT PROTEIN 1"/>
    <property type="match status" value="1"/>
</dbReference>
<dbReference type="GO" id="GO:0007264">
    <property type="term" value="P:small GTPase-mediated signal transduction"/>
    <property type="evidence" value="ECO:0007669"/>
    <property type="project" value="UniProtKB-UniRule"/>
</dbReference>